<evidence type="ECO:0000313" key="5">
    <source>
        <dbReference type="Proteomes" id="UP000251213"/>
    </source>
</evidence>
<evidence type="ECO:0000256" key="2">
    <source>
        <dbReference type="ARBA" id="ARBA00023002"/>
    </source>
</evidence>
<dbReference type="OrthoDB" id="9808814at2"/>
<dbReference type="RefSeq" id="WP_113659253.1">
    <property type="nucleotide sequence ID" value="NZ_KZ845667.1"/>
</dbReference>
<dbReference type="PANTHER" id="PTHR42901:SF1">
    <property type="entry name" value="ALCOHOL DEHYDROGENASE"/>
    <property type="match status" value="1"/>
</dbReference>
<dbReference type="PRINTS" id="PR00081">
    <property type="entry name" value="GDHRDH"/>
</dbReference>
<protein>
    <submittedName>
        <fullName evidence="4">Short-chain dehydrogenase</fullName>
    </submittedName>
</protein>
<gene>
    <name evidence="4" type="ORF">DL897_11325</name>
</gene>
<evidence type="ECO:0000256" key="1">
    <source>
        <dbReference type="ARBA" id="ARBA00006484"/>
    </source>
</evidence>
<dbReference type="PIRSF" id="PIRSF000126">
    <property type="entry name" value="11-beta-HSD1"/>
    <property type="match status" value="1"/>
</dbReference>
<dbReference type="InterPro" id="IPR002347">
    <property type="entry name" value="SDR_fam"/>
</dbReference>
<dbReference type="AlphaFoldDB" id="A0A364K4H7"/>
<dbReference type="Proteomes" id="UP000251213">
    <property type="component" value="Unassembled WGS sequence"/>
</dbReference>
<evidence type="ECO:0000256" key="3">
    <source>
        <dbReference type="RuleBase" id="RU000363"/>
    </source>
</evidence>
<evidence type="ECO:0000313" key="4">
    <source>
        <dbReference type="EMBL" id="RAL24262.1"/>
    </source>
</evidence>
<dbReference type="GO" id="GO:0016491">
    <property type="term" value="F:oxidoreductase activity"/>
    <property type="evidence" value="ECO:0007669"/>
    <property type="project" value="UniProtKB-KW"/>
</dbReference>
<keyword evidence="2" id="KW-0560">Oxidoreductase</keyword>
<name>A0A364K4H7_9BACL</name>
<dbReference type="InterPro" id="IPR036291">
    <property type="entry name" value="NAD(P)-bd_dom_sf"/>
</dbReference>
<comment type="similarity">
    <text evidence="1 3">Belongs to the short-chain dehydrogenases/reductases (SDR) family.</text>
</comment>
<dbReference type="Gene3D" id="3.40.50.720">
    <property type="entry name" value="NAD(P)-binding Rossmann-like Domain"/>
    <property type="match status" value="1"/>
</dbReference>
<dbReference type="EMBL" id="QJKK01000005">
    <property type="protein sequence ID" value="RAL24262.1"/>
    <property type="molecule type" value="Genomic_DNA"/>
</dbReference>
<dbReference type="Pfam" id="PF00106">
    <property type="entry name" value="adh_short"/>
    <property type="match status" value="1"/>
</dbReference>
<dbReference type="PANTHER" id="PTHR42901">
    <property type="entry name" value="ALCOHOL DEHYDROGENASE"/>
    <property type="match status" value="1"/>
</dbReference>
<comment type="caution">
    <text evidence="4">The sequence shown here is derived from an EMBL/GenBank/DDBJ whole genome shotgun (WGS) entry which is preliminary data.</text>
</comment>
<keyword evidence="5" id="KW-1185">Reference proteome</keyword>
<dbReference type="CDD" id="cd05233">
    <property type="entry name" value="SDR_c"/>
    <property type="match status" value="1"/>
</dbReference>
<reference evidence="4 5" key="2">
    <citation type="submission" date="2018-06" db="EMBL/GenBank/DDBJ databases">
        <authorList>
            <person name="Zhirakovskaya E."/>
        </authorList>
    </citation>
    <scope>NUCLEOTIDE SEQUENCE [LARGE SCALE GENOMIC DNA]</scope>
    <source>
        <strain evidence="4 5">FBKL4.011</strain>
    </source>
</reference>
<dbReference type="SUPFAM" id="SSF51735">
    <property type="entry name" value="NAD(P)-binding Rossmann-fold domains"/>
    <property type="match status" value="1"/>
</dbReference>
<proteinExistence type="inferred from homology"/>
<accession>A0A364K4H7</accession>
<reference evidence="4 5" key="1">
    <citation type="submission" date="2018-06" db="EMBL/GenBank/DDBJ databases">
        <title>Thermoflavimicrobium daqus sp. nov., a thermophilic microbe isolated from Moutai-flavour Daqu.</title>
        <authorList>
            <person name="Wang X."/>
            <person name="Zhou H."/>
        </authorList>
    </citation>
    <scope>NUCLEOTIDE SEQUENCE [LARGE SCALE GENOMIC DNA]</scope>
    <source>
        <strain evidence="4 5">FBKL4.011</strain>
    </source>
</reference>
<sequence length="262" mass="29660">MSDSYALITGASYGIGREIAECFARDQVHLVLVARSKEKLEQLKEEWEAKYQIRIILFIQDLTQPAAVQKVYEEIVRMDIKIDYLVNNAGYGLFGFFIETDIQEELDMIELNIKSLTHLTKLFLPRMIERGYGKILNVASTAAFQPGPLMSVYYATKAYVLSFTEALANELKDTGVTATVLCPGPTETHFAKRAKLGQSPLFKKGIAMDAKTVAVEGYKKFLKGKTIVTPGWKNRFLIKGIRFLPRKVITAIIRRVQEVRKK</sequence>
<dbReference type="PRINTS" id="PR00080">
    <property type="entry name" value="SDRFAMILY"/>
</dbReference>
<organism evidence="4 5">
    <name type="scientific">Thermoflavimicrobium daqui</name>
    <dbReference type="NCBI Taxonomy" id="2137476"/>
    <lineage>
        <taxon>Bacteria</taxon>
        <taxon>Bacillati</taxon>
        <taxon>Bacillota</taxon>
        <taxon>Bacilli</taxon>
        <taxon>Bacillales</taxon>
        <taxon>Thermoactinomycetaceae</taxon>
        <taxon>Thermoflavimicrobium</taxon>
    </lineage>
</organism>